<keyword evidence="1" id="KW-1133">Transmembrane helix</keyword>
<reference evidence="2 3" key="1">
    <citation type="submission" date="2019-04" db="EMBL/GenBank/DDBJ databases">
        <title>Draft, Whole-Genome Sequence of the Anthracene-degrading Mycobacterium frederiksbergense LB501T, Isolated from a Polycyclic Aromatic Hydrocarbon (PAH)-Contaminated Soil.</title>
        <authorList>
            <person name="Augelletti F."/>
        </authorList>
    </citation>
    <scope>NUCLEOTIDE SEQUENCE [LARGE SCALE GENOMIC DNA]</scope>
    <source>
        <strain evidence="2 3">LB 501T</strain>
    </source>
</reference>
<keyword evidence="3" id="KW-1185">Reference proteome</keyword>
<evidence type="ECO:0000313" key="2">
    <source>
        <dbReference type="EMBL" id="QIV84760.1"/>
    </source>
</evidence>
<sequence>MIVTLKSPPLPVSWARLAPPVIIVNGWPLPEPRQGRNSIPAPPGRYRIHVHLRYLVPARMGPADYDADVVAGQWTEIEYKPPLWTLGRGSLGPPPQHYRGLVPILVVLAVSVVVSLLMLLIIL</sequence>
<keyword evidence="1" id="KW-0812">Transmembrane</keyword>
<protein>
    <submittedName>
        <fullName evidence="2">Uncharacterized protein</fullName>
    </submittedName>
</protein>
<dbReference type="AlphaFoldDB" id="A0A6H0SC66"/>
<keyword evidence="1" id="KW-0472">Membrane</keyword>
<name>A0A6H0SC66_9MYCO</name>
<dbReference type="KEGG" id="mfre:EXE63_30690"/>
<proteinExistence type="predicted"/>
<feature type="transmembrane region" description="Helical" evidence="1">
    <location>
        <begin position="101"/>
        <end position="122"/>
    </location>
</feature>
<gene>
    <name evidence="2" type="ORF">EXE63_30690</name>
</gene>
<evidence type="ECO:0000256" key="1">
    <source>
        <dbReference type="SAM" id="Phobius"/>
    </source>
</evidence>
<organism evidence="2 3">
    <name type="scientific">Mycolicibacterium frederiksbergense</name>
    <dbReference type="NCBI Taxonomy" id="117567"/>
    <lineage>
        <taxon>Bacteria</taxon>
        <taxon>Bacillati</taxon>
        <taxon>Actinomycetota</taxon>
        <taxon>Actinomycetes</taxon>
        <taxon>Mycobacteriales</taxon>
        <taxon>Mycobacteriaceae</taxon>
        <taxon>Mycolicibacterium</taxon>
    </lineage>
</organism>
<dbReference type="Proteomes" id="UP000501849">
    <property type="component" value="Chromosome"/>
</dbReference>
<evidence type="ECO:0000313" key="3">
    <source>
        <dbReference type="Proteomes" id="UP000501849"/>
    </source>
</evidence>
<dbReference type="RefSeq" id="WP_210000161.1">
    <property type="nucleotide sequence ID" value="NZ_CBCSDT010000006.1"/>
</dbReference>
<dbReference type="EMBL" id="CP038799">
    <property type="protein sequence ID" value="QIV84760.1"/>
    <property type="molecule type" value="Genomic_DNA"/>
</dbReference>
<accession>A0A6H0SC66</accession>